<dbReference type="Proteomes" id="UP000826271">
    <property type="component" value="Unassembled WGS sequence"/>
</dbReference>
<accession>A0AAV6WDS2</accession>
<dbReference type="AlphaFoldDB" id="A0AAV6WDS2"/>
<sequence length="90" mass="10542">MVNFWKKIYHLIISITGGLEIDILRERCQPALTIPQVLEKIRQLLAQPKVDAPHPRSTEALTMYLEDQDRYIRTAKAWTVEYVDVWAGEF</sequence>
<evidence type="ECO:0000313" key="2">
    <source>
        <dbReference type="EMBL" id="KAG8369386.1"/>
    </source>
</evidence>
<dbReference type="Gene3D" id="3.10.110.10">
    <property type="entry name" value="Ubiquitin Conjugating Enzyme"/>
    <property type="match status" value="1"/>
</dbReference>
<reference evidence="2" key="1">
    <citation type="submission" date="2019-10" db="EMBL/GenBank/DDBJ databases">
        <authorList>
            <person name="Zhang R."/>
            <person name="Pan Y."/>
            <person name="Wang J."/>
            <person name="Ma R."/>
            <person name="Yu S."/>
        </authorList>
    </citation>
    <scope>NUCLEOTIDE SEQUENCE</scope>
    <source>
        <strain evidence="2">LA-IB0</strain>
        <tissue evidence="2">Leaf</tissue>
    </source>
</reference>
<proteinExistence type="predicted"/>
<gene>
    <name evidence="2" type="ORF">BUALT_Bualt14G0005800</name>
</gene>
<organism evidence="2 3">
    <name type="scientific">Buddleja alternifolia</name>
    <dbReference type="NCBI Taxonomy" id="168488"/>
    <lineage>
        <taxon>Eukaryota</taxon>
        <taxon>Viridiplantae</taxon>
        <taxon>Streptophyta</taxon>
        <taxon>Embryophyta</taxon>
        <taxon>Tracheophyta</taxon>
        <taxon>Spermatophyta</taxon>
        <taxon>Magnoliopsida</taxon>
        <taxon>eudicotyledons</taxon>
        <taxon>Gunneridae</taxon>
        <taxon>Pentapetalae</taxon>
        <taxon>asterids</taxon>
        <taxon>lamiids</taxon>
        <taxon>Lamiales</taxon>
        <taxon>Scrophulariaceae</taxon>
        <taxon>Buddlejeae</taxon>
        <taxon>Buddleja</taxon>
    </lineage>
</organism>
<dbReference type="InterPro" id="IPR016135">
    <property type="entry name" value="UBQ-conjugating_enzyme/RWD"/>
</dbReference>
<feature type="domain" description="UBC core" evidence="1">
    <location>
        <begin position="1"/>
        <end position="84"/>
    </location>
</feature>
<comment type="caution">
    <text evidence="2">The sequence shown here is derived from an EMBL/GenBank/DDBJ whole genome shotgun (WGS) entry which is preliminary data.</text>
</comment>
<keyword evidence="3" id="KW-1185">Reference proteome</keyword>
<protein>
    <recommendedName>
        <fullName evidence="1">UBC core domain-containing protein</fullName>
    </recommendedName>
</protein>
<evidence type="ECO:0000259" key="1">
    <source>
        <dbReference type="PROSITE" id="PS50127"/>
    </source>
</evidence>
<evidence type="ECO:0000313" key="3">
    <source>
        <dbReference type="Proteomes" id="UP000826271"/>
    </source>
</evidence>
<dbReference type="Pfam" id="PF00179">
    <property type="entry name" value="UQ_con"/>
    <property type="match status" value="1"/>
</dbReference>
<dbReference type="PROSITE" id="PS50127">
    <property type="entry name" value="UBC_2"/>
    <property type="match status" value="1"/>
</dbReference>
<dbReference type="EMBL" id="WHWC01000014">
    <property type="protein sequence ID" value="KAG8369386.1"/>
    <property type="molecule type" value="Genomic_DNA"/>
</dbReference>
<name>A0AAV6WDS2_9LAMI</name>
<dbReference type="SUPFAM" id="SSF54495">
    <property type="entry name" value="UBC-like"/>
    <property type="match status" value="1"/>
</dbReference>
<dbReference type="InterPro" id="IPR000608">
    <property type="entry name" value="UBC"/>
</dbReference>